<evidence type="ECO:0000256" key="6">
    <source>
        <dbReference type="ARBA" id="ARBA00022989"/>
    </source>
</evidence>
<dbReference type="InterPro" id="IPR002549">
    <property type="entry name" value="AI-2E-like"/>
</dbReference>
<evidence type="ECO:0000313" key="10">
    <source>
        <dbReference type="Proteomes" id="UP000242949"/>
    </source>
</evidence>
<comment type="subcellular location">
    <subcellularLocation>
        <location evidence="1">Cell membrane</location>
        <topology evidence="1">Multi-pass membrane protein</topology>
    </subcellularLocation>
</comment>
<dbReference type="GO" id="GO:0005886">
    <property type="term" value="C:plasma membrane"/>
    <property type="evidence" value="ECO:0007669"/>
    <property type="project" value="UniProtKB-SubCell"/>
</dbReference>
<feature type="transmembrane region" description="Helical" evidence="8">
    <location>
        <begin position="187"/>
        <end position="204"/>
    </location>
</feature>
<keyword evidence="7 8" id="KW-0472">Membrane</keyword>
<keyword evidence="6 8" id="KW-1133">Transmembrane helix</keyword>
<evidence type="ECO:0000256" key="5">
    <source>
        <dbReference type="ARBA" id="ARBA00022692"/>
    </source>
</evidence>
<feature type="transmembrane region" description="Helical" evidence="8">
    <location>
        <begin position="246"/>
        <end position="269"/>
    </location>
</feature>
<organism evidence="9 10">
    <name type="scientific">Pelagirhabdus alkalitolerans</name>
    <dbReference type="NCBI Taxonomy" id="1612202"/>
    <lineage>
        <taxon>Bacteria</taxon>
        <taxon>Bacillati</taxon>
        <taxon>Bacillota</taxon>
        <taxon>Bacilli</taxon>
        <taxon>Bacillales</taxon>
        <taxon>Bacillaceae</taxon>
        <taxon>Pelagirhabdus</taxon>
    </lineage>
</organism>
<dbReference type="AlphaFoldDB" id="A0A1G6HSL2"/>
<dbReference type="EMBL" id="FMYI01000003">
    <property type="protein sequence ID" value="SDB97143.1"/>
    <property type="molecule type" value="Genomic_DNA"/>
</dbReference>
<gene>
    <name evidence="9" type="ORF">SAMN05421734_103204</name>
</gene>
<dbReference type="STRING" id="1612202.SAMN05421734_103204"/>
<evidence type="ECO:0000256" key="8">
    <source>
        <dbReference type="SAM" id="Phobius"/>
    </source>
</evidence>
<feature type="transmembrane region" description="Helical" evidence="8">
    <location>
        <begin position="275"/>
        <end position="306"/>
    </location>
</feature>
<feature type="transmembrane region" description="Helical" evidence="8">
    <location>
        <begin position="210"/>
        <end position="234"/>
    </location>
</feature>
<reference evidence="10" key="1">
    <citation type="submission" date="2016-09" db="EMBL/GenBank/DDBJ databases">
        <authorList>
            <person name="Varghese N."/>
            <person name="Submissions S."/>
        </authorList>
    </citation>
    <scope>NUCLEOTIDE SEQUENCE [LARGE SCALE GENOMIC DNA]</scope>
    <source>
        <strain evidence="10">S5</strain>
    </source>
</reference>
<comment type="similarity">
    <text evidence="2">Belongs to the autoinducer-2 exporter (AI-2E) (TC 2.A.86) family.</text>
</comment>
<evidence type="ECO:0000256" key="1">
    <source>
        <dbReference type="ARBA" id="ARBA00004651"/>
    </source>
</evidence>
<dbReference type="GO" id="GO:0055085">
    <property type="term" value="P:transmembrane transport"/>
    <property type="evidence" value="ECO:0007669"/>
    <property type="project" value="TreeGrafter"/>
</dbReference>
<keyword evidence="4" id="KW-1003">Cell membrane</keyword>
<evidence type="ECO:0000313" key="9">
    <source>
        <dbReference type="EMBL" id="SDB97143.1"/>
    </source>
</evidence>
<dbReference type="PANTHER" id="PTHR21716">
    <property type="entry name" value="TRANSMEMBRANE PROTEIN"/>
    <property type="match status" value="1"/>
</dbReference>
<evidence type="ECO:0000256" key="4">
    <source>
        <dbReference type="ARBA" id="ARBA00022475"/>
    </source>
</evidence>
<dbReference type="Pfam" id="PF01594">
    <property type="entry name" value="AI-2E_transport"/>
    <property type="match status" value="1"/>
</dbReference>
<accession>A0A1G6HSL2</accession>
<keyword evidence="3" id="KW-0813">Transport</keyword>
<evidence type="ECO:0000256" key="2">
    <source>
        <dbReference type="ARBA" id="ARBA00009773"/>
    </source>
</evidence>
<sequence>MIEPIRHLAIKLMIPLALAFLIACLLKPIMNQLIKWSIPKYYSVAIIYVSVILIFSLFVMVIYPVLVEQIELLIKEVQTLSNHYSDTINMWVRRLPQTLQDDGKQFTEAIESRVILWIEDRLTLSFTYIDYLISLFAIPILVHYFLIDSEVFIKTCLKRLSPLYREEVYKWMTDLYHYLIQYVRSQILLSIIVGVLTGVVYFLFQLPHKLMLMLFMMIMNLIPFIGPLLGGLPAAFMMAAQDSRRVIYLIIALVIVQIIESQLLSPIIFGRRLLIHPVAIIVSLIIFQEWFGFIGMVFAVPILIVIKRSWPFVKRLIWIDR</sequence>
<keyword evidence="5 8" id="KW-0812">Transmembrane</keyword>
<protein>
    <submittedName>
        <fullName evidence="9">Predicted PurR-regulated permease PerM</fullName>
    </submittedName>
</protein>
<proteinExistence type="inferred from homology"/>
<keyword evidence="10" id="KW-1185">Reference proteome</keyword>
<feature type="transmembrane region" description="Helical" evidence="8">
    <location>
        <begin position="41"/>
        <end position="66"/>
    </location>
</feature>
<name>A0A1G6HSL2_9BACI</name>
<dbReference type="PANTHER" id="PTHR21716:SF53">
    <property type="entry name" value="PERMEASE PERM-RELATED"/>
    <property type="match status" value="1"/>
</dbReference>
<evidence type="ECO:0000256" key="3">
    <source>
        <dbReference type="ARBA" id="ARBA00022448"/>
    </source>
</evidence>
<evidence type="ECO:0000256" key="7">
    <source>
        <dbReference type="ARBA" id="ARBA00023136"/>
    </source>
</evidence>
<dbReference type="Proteomes" id="UP000242949">
    <property type="component" value="Unassembled WGS sequence"/>
</dbReference>
<dbReference type="PROSITE" id="PS51257">
    <property type="entry name" value="PROKAR_LIPOPROTEIN"/>
    <property type="match status" value="1"/>
</dbReference>
<feature type="transmembrane region" description="Helical" evidence="8">
    <location>
        <begin position="12"/>
        <end position="29"/>
    </location>
</feature>